<protein>
    <submittedName>
        <fullName evidence="3">Integrase catalytic domain-containing protein</fullName>
    </submittedName>
</protein>
<dbReference type="AlphaFoldDB" id="A0A0N4VQT1"/>
<dbReference type="Proteomes" id="UP000274131">
    <property type="component" value="Unassembled WGS sequence"/>
</dbReference>
<dbReference type="GO" id="GO:0003676">
    <property type="term" value="F:nucleic acid binding"/>
    <property type="evidence" value="ECO:0007669"/>
    <property type="project" value="InterPro"/>
</dbReference>
<evidence type="ECO:0000313" key="1">
    <source>
        <dbReference type="EMBL" id="VDD97776.1"/>
    </source>
</evidence>
<evidence type="ECO:0000313" key="2">
    <source>
        <dbReference type="Proteomes" id="UP000274131"/>
    </source>
</evidence>
<reference evidence="1 2" key="2">
    <citation type="submission" date="2018-10" db="EMBL/GenBank/DDBJ databases">
        <authorList>
            <consortium name="Pathogen Informatics"/>
        </authorList>
    </citation>
    <scope>NUCLEOTIDE SEQUENCE [LARGE SCALE GENOMIC DNA]</scope>
</reference>
<organism evidence="3">
    <name type="scientific">Enterobius vermicularis</name>
    <name type="common">Human pinworm</name>
    <dbReference type="NCBI Taxonomy" id="51028"/>
    <lineage>
        <taxon>Eukaryota</taxon>
        <taxon>Metazoa</taxon>
        <taxon>Ecdysozoa</taxon>
        <taxon>Nematoda</taxon>
        <taxon>Chromadorea</taxon>
        <taxon>Rhabditida</taxon>
        <taxon>Spirurina</taxon>
        <taxon>Oxyuridomorpha</taxon>
        <taxon>Oxyuroidea</taxon>
        <taxon>Oxyuridae</taxon>
        <taxon>Enterobius</taxon>
    </lineage>
</organism>
<dbReference type="WBParaSite" id="EVEC_0001338501-mRNA-1">
    <property type="protein sequence ID" value="EVEC_0001338501-mRNA-1"/>
    <property type="gene ID" value="EVEC_0001338501"/>
</dbReference>
<dbReference type="OrthoDB" id="5868911at2759"/>
<evidence type="ECO:0000313" key="3">
    <source>
        <dbReference type="WBParaSite" id="EVEC_0001338501-mRNA-1"/>
    </source>
</evidence>
<dbReference type="Gene3D" id="3.30.420.10">
    <property type="entry name" value="Ribonuclease H-like superfamily/Ribonuclease H"/>
    <property type="match status" value="1"/>
</dbReference>
<name>A0A0N4VQT1_ENTVE</name>
<accession>A0A0N4VQT1</accession>
<keyword evidence="2" id="KW-1185">Reference proteome</keyword>
<proteinExistence type="predicted"/>
<dbReference type="InterPro" id="IPR036397">
    <property type="entry name" value="RNaseH_sf"/>
</dbReference>
<reference evidence="3" key="1">
    <citation type="submission" date="2017-02" db="UniProtKB">
        <authorList>
            <consortium name="WormBaseParasite"/>
        </authorList>
    </citation>
    <scope>IDENTIFICATION</scope>
</reference>
<dbReference type="EMBL" id="UXUI01015069">
    <property type="protein sequence ID" value="VDD97776.1"/>
    <property type="molecule type" value="Genomic_DNA"/>
</dbReference>
<sequence>KKISVAEFIISRRGTPSIILSDNVITFKEAHLLLEELREPQQSHQEMREWIADHHITWHFITPLSSWRGVIMSGWWAR</sequence>
<gene>
    <name evidence="1" type="ORF">EVEC_LOCUS12527</name>
</gene>